<evidence type="ECO:0000313" key="2">
    <source>
        <dbReference type="Proteomes" id="UP000501053"/>
    </source>
</evidence>
<keyword evidence="2" id="KW-1185">Reference proteome</keyword>
<organism evidence="1 2">
    <name type="scientific">Vreelandella aquamarina</name>
    <dbReference type="NCBI Taxonomy" id="77097"/>
    <lineage>
        <taxon>Bacteria</taxon>
        <taxon>Pseudomonadati</taxon>
        <taxon>Pseudomonadota</taxon>
        <taxon>Gammaproteobacteria</taxon>
        <taxon>Oceanospirillales</taxon>
        <taxon>Halomonadaceae</taxon>
        <taxon>Vreelandella</taxon>
    </lineage>
</organism>
<dbReference type="AlphaFoldDB" id="A0A6F8XA92"/>
<proteinExistence type="predicted"/>
<evidence type="ECO:0000313" key="1">
    <source>
        <dbReference type="EMBL" id="BCB70799.1"/>
    </source>
</evidence>
<dbReference type="EMBL" id="AP022869">
    <property type="protein sequence ID" value="BCB70799.1"/>
    <property type="molecule type" value="Genomic_DNA"/>
</dbReference>
<protein>
    <submittedName>
        <fullName evidence="1">Uncharacterized protein</fullName>
    </submittedName>
</protein>
<sequence>MATEQYRDIGGLLPGHGKLVHDLELHVLGHALLPQAGSVDPRRLALENLDLVIAHDLAIQVGQHPGMLGVLQDGIDALHPVAGVLGVVIGDQRFEHLAPMQRAGQDLATAGLLVTELASGLLHPQFQLRLVGVQPHGSSGIRASDPALTNRQPRLTIQGAGVHQTPCLIAVTAWWRCGTPGARFTRG</sequence>
<accession>A0A6F8XA92</accession>
<gene>
    <name evidence="1" type="ORF">HMEPL2_11500</name>
</gene>
<name>A0A6F8XA92_9GAMM</name>
<reference evidence="1 2" key="1">
    <citation type="submission" date="2020-03" db="EMBL/GenBank/DDBJ databases">
        <title>Complete Genome Sequence of Halomonas meridiana strain Eplume2, isolated from hydrothermal-plume in the north east Pacific Ocean.</title>
        <authorList>
            <person name="Kurihara Y."/>
            <person name="Kawai S."/>
            <person name="Sakai A."/>
            <person name="Galipon J."/>
            <person name="Arakawa K."/>
        </authorList>
    </citation>
    <scope>NUCLEOTIDE SEQUENCE [LARGE SCALE GENOMIC DNA]</scope>
    <source>
        <strain evidence="1 2">Eplume2</strain>
    </source>
</reference>
<dbReference type="Proteomes" id="UP000501053">
    <property type="component" value="Chromosome"/>
</dbReference>